<comment type="caution">
    <text evidence="2">The sequence shown here is derived from an EMBL/GenBank/DDBJ whole genome shotgun (WGS) entry which is preliminary data.</text>
</comment>
<feature type="transmembrane region" description="Helical" evidence="1">
    <location>
        <begin position="7"/>
        <end position="31"/>
    </location>
</feature>
<dbReference type="RefSeq" id="WP_306684324.1">
    <property type="nucleotide sequence ID" value="NZ_JAVDKR010000012.1"/>
</dbReference>
<keyword evidence="3" id="KW-1185">Reference proteome</keyword>
<organism evidence="2 3">
    <name type="scientific">Enterobacter soli</name>
    <dbReference type="NCBI Taxonomy" id="885040"/>
    <lineage>
        <taxon>Bacteria</taxon>
        <taxon>Pseudomonadati</taxon>
        <taxon>Pseudomonadota</taxon>
        <taxon>Gammaproteobacteria</taxon>
        <taxon>Enterobacterales</taxon>
        <taxon>Enterobacteriaceae</taxon>
        <taxon>Enterobacter</taxon>
    </lineage>
</organism>
<dbReference type="EMBL" id="JAVDKS010000003">
    <property type="protein sequence ID" value="MDQ2256317.1"/>
    <property type="molecule type" value="Genomic_DNA"/>
</dbReference>
<dbReference type="Proteomes" id="UP001225042">
    <property type="component" value="Unassembled WGS sequence"/>
</dbReference>
<keyword evidence="1" id="KW-1133">Transmembrane helix</keyword>
<proteinExistence type="predicted"/>
<dbReference type="AlphaFoldDB" id="A0AAW8H990"/>
<sequence length="41" mass="4644">MFSRISVVVLTLLAFMWMALIFDIGGIVSHLGDFLNHLDSY</sequence>
<accession>A0AAW8H990</accession>
<protein>
    <submittedName>
        <fullName evidence="2">Uncharacterized protein</fullName>
    </submittedName>
</protein>
<keyword evidence="1" id="KW-0812">Transmembrane</keyword>
<evidence type="ECO:0000313" key="2">
    <source>
        <dbReference type="EMBL" id="MDQ2256317.1"/>
    </source>
</evidence>
<reference evidence="2 3" key="1">
    <citation type="submission" date="2023-08" db="EMBL/GenBank/DDBJ databases">
        <authorList>
            <person name="Dale J."/>
        </authorList>
    </citation>
    <scope>NUCLEOTIDE SEQUENCE [LARGE SCALE GENOMIC DNA]</scope>
    <source>
        <strain evidence="2 3">2023EL-00788</strain>
    </source>
</reference>
<evidence type="ECO:0000313" key="3">
    <source>
        <dbReference type="Proteomes" id="UP001225042"/>
    </source>
</evidence>
<name>A0AAW8H990_9ENTR</name>
<evidence type="ECO:0000256" key="1">
    <source>
        <dbReference type="SAM" id="Phobius"/>
    </source>
</evidence>
<keyword evidence="1" id="KW-0472">Membrane</keyword>
<gene>
    <name evidence="2" type="ORF">RBJ67_09175</name>
</gene>